<feature type="transmembrane region" description="Helical" evidence="1">
    <location>
        <begin position="44"/>
        <end position="70"/>
    </location>
</feature>
<keyword evidence="1" id="KW-0472">Membrane</keyword>
<keyword evidence="1" id="KW-0812">Transmembrane</keyword>
<gene>
    <name evidence="2" type="ORF">OEW28_09495</name>
</gene>
<proteinExistence type="predicted"/>
<evidence type="ECO:0000313" key="2">
    <source>
        <dbReference type="EMBL" id="MCV2868861.1"/>
    </source>
</evidence>
<dbReference type="Pfam" id="PF07332">
    <property type="entry name" value="Phage_holin_3_6"/>
    <property type="match status" value="1"/>
</dbReference>
<keyword evidence="3" id="KW-1185">Reference proteome</keyword>
<accession>A0ABT2ZDN5</accession>
<sequence length="133" mass="13994">MTDQRSTGDVLKDLLQQITRILRGEVALARAEVGQSVREAGRGIALVVAAVVIALSALNVLSAALVTALVELGLTPMWAAAAVAALLCAVALIFAVLGIRKLQPSHLAPDKTVENVRRDADRIKEIFDNGSSD</sequence>
<protein>
    <submittedName>
        <fullName evidence="2">Phage holin family protein</fullName>
    </submittedName>
</protein>
<evidence type="ECO:0000256" key="1">
    <source>
        <dbReference type="SAM" id="Phobius"/>
    </source>
</evidence>
<name>A0ABT2ZDN5_9RHOB</name>
<keyword evidence="1" id="KW-1133">Transmembrane helix</keyword>
<organism evidence="2 3">
    <name type="scientific">Albidovulum marisflavi</name>
    <dbReference type="NCBI Taxonomy" id="2984159"/>
    <lineage>
        <taxon>Bacteria</taxon>
        <taxon>Pseudomonadati</taxon>
        <taxon>Pseudomonadota</taxon>
        <taxon>Alphaproteobacteria</taxon>
        <taxon>Rhodobacterales</taxon>
        <taxon>Paracoccaceae</taxon>
        <taxon>Albidovulum</taxon>
    </lineage>
</organism>
<dbReference type="EMBL" id="JAOWKY010000002">
    <property type="protein sequence ID" value="MCV2868861.1"/>
    <property type="molecule type" value="Genomic_DNA"/>
</dbReference>
<dbReference type="InterPro" id="IPR009937">
    <property type="entry name" value="Phage_holin_3_6"/>
</dbReference>
<evidence type="ECO:0000313" key="3">
    <source>
        <dbReference type="Proteomes" id="UP001652542"/>
    </source>
</evidence>
<comment type="caution">
    <text evidence="2">The sequence shown here is derived from an EMBL/GenBank/DDBJ whole genome shotgun (WGS) entry which is preliminary data.</text>
</comment>
<dbReference type="Proteomes" id="UP001652542">
    <property type="component" value="Unassembled WGS sequence"/>
</dbReference>
<feature type="transmembrane region" description="Helical" evidence="1">
    <location>
        <begin position="76"/>
        <end position="99"/>
    </location>
</feature>
<reference evidence="2 3" key="1">
    <citation type="submission" date="2022-10" db="EMBL/GenBank/DDBJ databases">
        <title>Defluviimonas sp. nov., isolated from ocean surface water.</title>
        <authorList>
            <person name="He W."/>
            <person name="Wang L."/>
            <person name="Zhang D.-F."/>
        </authorList>
    </citation>
    <scope>NUCLEOTIDE SEQUENCE [LARGE SCALE GENOMIC DNA]</scope>
    <source>
        <strain evidence="2 3">WL0002</strain>
    </source>
</reference>
<dbReference type="RefSeq" id="WP_263734525.1">
    <property type="nucleotide sequence ID" value="NZ_JAOWKY010000002.1"/>
</dbReference>